<feature type="compositionally biased region" description="Low complexity" evidence="2">
    <location>
        <begin position="244"/>
        <end position="257"/>
    </location>
</feature>
<dbReference type="Gene3D" id="3.30.50.10">
    <property type="entry name" value="Erythroid Transcription Factor GATA-1, subunit A"/>
    <property type="match status" value="1"/>
</dbReference>
<gene>
    <name evidence="3" type="ORF">OC846_001625</name>
</gene>
<dbReference type="Proteomes" id="UP001176517">
    <property type="component" value="Unassembled WGS sequence"/>
</dbReference>
<evidence type="ECO:0000313" key="4">
    <source>
        <dbReference type="Proteomes" id="UP001176517"/>
    </source>
</evidence>
<protein>
    <recommendedName>
        <fullName evidence="5">GATA-type domain-containing protein</fullName>
    </recommendedName>
</protein>
<reference evidence="3" key="1">
    <citation type="journal article" date="2023" name="PhytoFront">
        <title>Draft Genome Resources of Seven Strains of Tilletia horrida, Causal Agent of Kernel Smut of Rice.</title>
        <authorList>
            <person name="Khanal S."/>
            <person name="Antony Babu S."/>
            <person name="Zhou X.G."/>
        </authorList>
    </citation>
    <scope>NUCLEOTIDE SEQUENCE</scope>
    <source>
        <strain evidence="3">TX6</strain>
    </source>
</reference>
<proteinExistence type="predicted"/>
<feature type="compositionally biased region" description="Low complexity" evidence="2">
    <location>
        <begin position="679"/>
        <end position="700"/>
    </location>
</feature>
<dbReference type="GO" id="GO:0008270">
    <property type="term" value="F:zinc ion binding"/>
    <property type="evidence" value="ECO:0007669"/>
    <property type="project" value="InterPro"/>
</dbReference>
<keyword evidence="4" id="KW-1185">Reference proteome</keyword>
<feature type="region of interest" description="Disordered" evidence="2">
    <location>
        <begin position="360"/>
        <end position="623"/>
    </location>
</feature>
<dbReference type="AlphaFoldDB" id="A0AAN6JTM5"/>
<accession>A0AAN6JTM5</accession>
<evidence type="ECO:0000256" key="1">
    <source>
        <dbReference type="SAM" id="Coils"/>
    </source>
</evidence>
<feature type="compositionally biased region" description="Low complexity" evidence="2">
    <location>
        <begin position="529"/>
        <end position="541"/>
    </location>
</feature>
<evidence type="ECO:0008006" key="5">
    <source>
        <dbReference type="Google" id="ProtNLM"/>
    </source>
</evidence>
<feature type="compositionally biased region" description="Low complexity" evidence="2">
    <location>
        <begin position="200"/>
        <end position="236"/>
    </location>
</feature>
<organism evidence="3 4">
    <name type="scientific">Tilletia horrida</name>
    <dbReference type="NCBI Taxonomy" id="155126"/>
    <lineage>
        <taxon>Eukaryota</taxon>
        <taxon>Fungi</taxon>
        <taxon>Dikarya</taxon>
        <taxon>Basidiomycota</taxon>
        <taxon>Ustilaginomycotina</taxon>
        <taxon>Exobasidiomycetes</taxon>
        <taxon>Tilletiales</taxon>
        <taxon>Tilletiaceae</taxon>
        <taxon>Tilletia</taxon>
    </lineage>
</organism>
<dbReference type="EMBL" id="JAPDMZ010000025">
    <property type="protein sequence ID" value="KAK0555660.1"/>
    <property type="molecule type" value="Genomic_DNA"/>
</dbReference>
<feature type="region of interest" description="Disordered" evidence="2">
    <location>
        <begin position="663"/>
        <end position="741"/>
    </location>
</feature>
<name>A0AAN6JTM5_9BASI</name>
<feature type="coiled-coil region" evidence="1">
    <location>
        <begin position="47"/>
        <end position="109"/>
    </location>
</feature>
<keyword evidence="1" id="KW-0175">Coiled coil</keyword>
<feature type="compositionally biased region" description="Low complexity" evidence="2">
    <location>
        <begin position="579"/>
        <end position="604"/>
    </location>
</feature>
<feature type="compositionally biased region" description="Acidic residues" evidence="2">
    <location>
        <begin position="730"/>
        <end position="741"/>
    </location>
</feature>
<feature type="compositionally biased region" description="Polar residues" evidence="2">
    <location>
        <begin position="360"/>
        <end position="391"/>
    </location>
</feature>
<dbReference type="InterPro" id="IPR013088">
    <property type="entry name" value="Znf_NHR/GATA"/>
</dbReference>
<feature type="compositionally biased region" description="Polar residues" evidence="2">
    <location>
        <begin position="458"/>
        <end position="483"/>
    </location>
</feature>
<evidence type="ECO:0000313" key="3">
    <source>
        <dbReference type="EMBL" id="KAK0555660.1"/>
    </source>
</evidence>
<dbReference type="GO" id="GO:0006355">
    <property type="term" value="P:regulation of DNA-templated transcription"/>
    <property type="evidence" value="ECO:0007669"/>
    <property type="project" value="InterPro"/>
</dbReference>
<comment type="caution">
    <text evidence="3">The sequence shown here is derived from an EMBL/GenBank/DDBJ whole genome shotgun (WGS) entry which is preliminary data.</text>
</comment>
<feature type="compositionally biased region" description="Polar residues" evidence="2">
    <location>
        <begin position="154"/>
        <end position="178"/>
    </location>
</feature>
<sequence length="741" mass="78202">MSAPSTPTGRRERPNWSSANSLLTHSLDALRTAVAAEAAFDASTTALQNSQQLAREREQVRARLEQDALEAERIAAEAARRAASRRAAAQQSEEELQEARLRVETSQAEFEDRRRAFNHWLSELRTSVDAAGIAIGTHDPHPLEPKADDDDRSGTTGPAQQENQPATNGRANGPSSFFSALASRFGHGLLHPESSRSEEPTSSGPTGAGTSSSQRRASSSSGDRLSSNLSPSASALIRRGHSGPGPSTSSSQSLRSRMTAPQGILFLHQGRGAHSTSSSVGTTAARAAAPRIHLPSSAASTSRETVPPSSSPATSSIALSQPAPSSSLAREHDGIALSSTTAPPASIVIAEVEMVQITTRPLGPTSTASSGTRVESSHHASSSLDPVSSGQPRPDRRQTVVEVELPIPPEDGPQYDEPMPPSGSSDVRQTGEPAASTPRKRTFHQAQSADSPGDFEDSTSGQQTSPSTAFTGTDAGSPQQATRQMKRSRTEMEPESAEASVSGRGRMGQPTREEEEQHDGVSTRQTTDRSSQGRSRAAAAGIVLPHHPMRLRSSSPTGELLCLDERNEASTSTSGPVRTASGSASHDTSSGTTGSTRSCSECGTKTTSSWKHRPKATIRDDGIVAVTEGAESKGGSSSHGQAERPLLCQACYMRVRRELVREHVQQLSPTRRGRPRQTAGEQSASHASASGSGSGSNSRSVVPASSEDTAEHREEEESDPESSDESRSGEEEEEQSDEQEH</sequence>
<feature type="region of interest" description="Disordered" evidence="2">
    <location>
        <begin position="135"/>
        <end position="346"/>
    </location>
</feature>
<feature type="compositionally biased region" description="Low complexity" evidence="2">
    <location>
        <begin position="307"/>
        <end position="328"/>
    </location>
</feature>
<evidence type="ECO:0000256" key="2">
    <source>
        <dbReference type="SAM" id="MobiDB-lite"/>
    </source>
</evidence>